<dbReference type="PROSITE" id="PS50018">
    <property type="entry name" value="RAS_GTPASE_ACTIV_2"/>
    <property type="match status" value="1"/>
</dbReference>
<dbReference type="SMART" id="SM00323">
    <property type="entry name" value="RasGAP"/>
    <property type="match status" value="1"/>
</dbReference>
<dbReference type="KEGG" id="mbr:MONBRDRAFT_16390"/>
<evidence type="ECO:0008006" key="7">
    <source>
        <dbReference type="Google" id="ProtNLM"/>
    </source>
</evidence>
<dbReference type="EMBL" id="CH991548">
    <property type="protein sequence ID" value="EDQ90230.1"/>
    <property type="molecule type" value="Genomic_DNA"/>
</dbReference>
<dbReference type="Pfam" id="PF00616">
    <property type="entry name" value="RasGAP"/>
    <property type="match status" value="1"/>
</dbReference>
<dbReference type="Proteomes" id="UP000001357">
    <property type="component" value="Unassembled WGS sequence"/>
</dbReference>
<feature type="domain" description="CRAL-TRIO" evidence="4">
    <location>
        <begin position="672"/>
        <end position="824"/>
    </location>
</feature>
<keyword evidence="2" id="KW-0597">Phosphoprotein</keyword>
<dbReference type="PANTHER" id="PTHR10194:SF142">
    <property type="entry name" value="NEUROFIBROMIN"/>
    <property type="match status" value="1"/>
</dbReference>
<dbReference type="PANTHER" id="PTHR10194">
    <property type="entry name" value="RAS GTPASE-ACTIVATING PROTEINS"/>
    <property type="match status" value="1"/>
</dbReference>
<name>A9UWK6_MONBE</name>
<dbReference type="InterPro" id="IPR001251">
    <property type="entry name" value="CRAL-TRIO_dom"/>
</dbReference>
<keyword evidence="6" id="KW-1185">Reference proteome</keyword>
<dbReference type="InterPro" id="IPR039360">
    <property type="entry name" value="Ras_GTPase"/>
</dbReference>
<dbReference type="InterPro" id="IPR011993">
    <property type="entry name" value="PH-like_dom_sf"/>
</dbReference>
<feature type="domain" description="Ras-GAP" evidence="3">
    <location>
        <begin position="337"/>
        <end position="532"/>
    </location>
</feature>
<dbReference type="PROSITE" id="PS00509">
    <property type="entry name" value="RAS_GTPASE_ACTIV_1"/>
    <property type="match status" value="1"/>
</dbReference>
<dbReference type="Gene3D" id="2.30.29.30">
    <property type="entry name" value="Pleckstrin-homology domain (PH domain)/Phosphotyrosine-binding domain (PTB)"/>
    <property type="match status" value="1"/>
</dbReference>
<protein>
    <recommendedName>
        <fullName evidence="7">Ras-GAP domain-containing protein</fullName>
    </recommendedName>
</protein>
<dbReference type="InterPro" id="IPR023152">
    <property type="entry name" value="RasGAP_CS"/>
</dbReference>
<dbReference type="InterPro" id="IPR036865">
    <property type="entry name" value="CRAL-TRIO_dom_sf"/>
</dbReference>
<evidence type="ECO:0000313" key="5">
    <source>
        <dbReference type="EMBL" id="EDQ90230.1"/>
    </source>
</evidence>
<dbReference type="Pfam" id="PF13716">
    <property type="entry name" value="CRAL_TRIO_2"/>
    <property type="match status" value="1"/>
</dbReference>
<dbReference type="CDD" id="cd00170">
    <property type="entry name" value="SEC14"/>
    <property type="match status" value="1"/>
</dbReference>
<evidence type="ECO:0000259" key="3">
    <source>
        <dbReference type="PROSITE" id="PS50018"/>
    </source>
</evidence>
<proteinExistence type="predicted"/>
<dbReference type="GeneID" id="5890094"/>
<gene>
    <name evidence="5" type="ORF">MONBRDRAFT_16390</name>
</gene>
<dbReference type="InParanoid" id="A9UWK6"/>
<dbReference type="SUPFAM" id="SSF52087">
    <property type="entry name" value="CRAL/TRIO domain"/>
    <property type="match status" value="1"/>
</dbReference>
<evidence type="ECO:0000256" key="2">
    <source>
        <dbReference type="ARBA" id="ARBA00022553"/>
    </source>
</evidence>
<dbReference type="eggNOG" id="KOG1826">
    <property type="taxonomic scope" value="Eukaryota"/>
</dbReference>
<dbReference type="Gene3D" id="1.10.506.10">
    <property type="entry name" value="GTPase Activation - p120gap, domain 1"/>
    <property type="match status" value="2"/>
</dbReference>
<dbReference type="GO" id="GO:1902531">
    <property type="term" value="P:regulation of intracellular signal transduction"/>
    <property type="evidence" value="ECO:0000318"/>
    <property type="project" value="GO_Central"/>
</dbReference>
<dbReference type="RefSeq" id="XP_001744997.1">
    <property type="nucleotide sequence ID" value="XM_001744945.1"/>
</dbReference>
<dbReference type="STRING" id="81824.A9UWK6"/>
<dbReference type="PROSITE" id="PS50191">
    <property type="entry name" value="CRAL_TRIO"/>
    <property type="match status" value="1"/>
</dbReference>
<organism evidence="5 6">
    <name type="scientific">Monosiga brevicollis</name>
    <name type="common">Choanoflagellate</name>
    <dbReference type="NCBI Taxonomy" id="81824"/>
    <lineage>
        <taxon>Eukaryota</taxon>
        <taxon>Choanoflagellata</taxon>
        <taxon>Craspedida</taxon>
        <taxon>Salpingoecidae</taxon>
        <taxon>Monosiga</taxon>
    </lineage>
</organism>
<dbReference type="InterPro" id="IPR008936">
    <property type="entry name" value="Rho_GTPase_activation_prot"/>
</dbReference>
<accession>A9UWK6</accession>
<reference evidence="5 6" key="1">
    <citation type="journal article" date="2008" name="Nature">
        <title>The genome of the choanoflagellate Monosiga brevicollis and the origin of metazoans.</title>
        <authorList>
            <consortium name="JGI Sequencing"/>
            <person name="King N."/>
            <person name="Westbrook M.J."/>
            <person name="Young S.L."/>
            <person name="Kuo A."/>
            <person name="Abedin M."/>
            <person name="Chapman J."/>
            <person name="Fairclough S."/>
            <person name="Hellsten U."/>
            <person name="Isogai Y."/>
            <person name="Letunic I."/>
            <person name="Marr M."/>
            <person name="Pincus D."/>
            <person name="Putnam N."/>
            <person name="Rokas A."/>
            <person name="Wright K.J."/>
            <person name="Zuzow R."/>
            <person name="Dirks W."/>
            <person name="Good M."/>
            <person name="Goodstein D."/>
            <person name="Lemons D."/>
            <person name="Li W."/>
            <person name="Lyons J.B."/>
            <person name="Morris A."/>
            <person name="Nichols S."/>
            <person name="Richter D.J."/>
            <person name="Salamov A."/>
            <person name="Bork P."/>
            <person name="Lim W.A."/>
            <person name="Manning G."/>
            <person name="Miller W.T."/>
            <person name="McGinnis W."/>
            <person name="Shapiro H."/>
            <person name="Tjian R."/>
            <person name="Grigoriev I.V."/>
            <person name="Rokhsar D."/>
        </authorList>
    </citation>
    <scope>NUCLEOTIDE SEQUENCE [LARGE SCALE GENOMIC DNA]</scope>
    <source>
        <strain evidence="6">MX1 / ATCC 50154</strain>
    </source>
</reference>
<dbReference type="InterPro" id="IPR001936">
    <property type="entry name" value="RasGAP_dom"/>
</dbReference>
<dbReference type="GO" id="GO:0005096">
    <property type="term" value="F:GTPase activator activity"/>
    <property type="evidence" value="ECO:0000318"/>
    <property type="project" value="GO_Central"/>
</dbReference>
<sequence length="1030" mass="114066">MLELIKIEPTGLGLTVRETVKEALSSELHAVLVPGLLDYIHHTCQDVFEADQRENRISSQGLAYLEQVIPTVRKLLDMDTSKHLQYLALAEVEPLMDVFMDHLRLSTDNQDAIKVKTWFCKLVSRVMALRDTISFRHEIKFRNRTMDKLLAFVSTAETTRPTGSEIASVELDVSCVSAMSDLLLGLPLQPVEDAPKDRVAAKSRLFLKYFTFLMNLTNRCNRLESEGSERPGRTRLPSRVLRSFDGLREQTTSAMSHLLAANVEVGLGHAIGMGYHFDPGVRLAFTEVLNRVLQSGAEFDTLAESVLSDRYGKLVDLCLDPSLAIPIALASVVDTDELDDLAALLVAVFQSRRSLLMLCGGLVRQEVTRSQNAGTLLRRNSLATKVVAHAFRVLDNGYLYNTLGPVLQDLIADERCYELDPNRTPQQTPEELNQSRHNVEDLCTAILTRLRDSIEDMPTSLRGILMVVRAAVASQFPEAELGAVGAIVFLRYISPAIVSPVQQGLLPDSTRLPLNVLRALLFASKVLQNIANGLQFASVKEPHMQGLNPFVNGEFDPMNRYLNALSALDEATVSNEDAAEDPTLVLKESDVLALHRVLHSYSERLGRDPASLQSAVRGGSGSVLDQVNTLLVQLGDPPKSKSNDRRYSYSATVDENKKLEDFLARHKFLATPTDEIEARNLFYRRGTTEDHRPVFYYIARRYMTGELDAEHIMYHALLTLKPVISGPFELVVDLTQFSRANEPSGPALEQFAGLIPPSLTQNLRRVYVLNAPRAFLGLAKRLNRYVLGSKFHKKVAFVNLPELQAQIPKLQLPASTLRLLDAPEHFTNVSLLGTNKRATPVQVRVGETGLQIQFTERVKVLHQMAQLTDVHATEDISELVLPAADDGPMTIEYARGADVLSLVAAVPVMERLSKAVAEVLRRHKLSKPEISSEWKVMRPSAVPGTLLNMALLNLGSAQPKLRLAAYNLLAAVTTTFDFNINNQLLEALGLAIPENNSSFIISVSERLAGQEPKLTSEFLDECLAGLSTST</sequence>
<dbReference type="AlphaFoldDB" id="A9UWK6"/>
<keyword evidence="1" id="KW-0343">GTPase activation</keyword>
<evidence type="ECO:0000259" key="4">
    <source>
        <dbReference type="PROSITE" id="PS50191"/>
    </source>
</evidence>
<dbReference type="Gene3D" id="3.40.525.10">
    <property type="entry name" value="CRAL-TRIO lipid binding domain"/>
    <property type="match status" value="1"/>
</dbReference>
<dbReference type="SUPFAM" id="SSF48350">
    <property type="entry name" value="GTPase activation domain, GAP"/>
    <property type="match status" value="1"/>
</dbReference>
<evidence type="ECO:0000256" key="1">
    <source>
        <dbReference type="ARBA" id="ARBA00022468"/>
    </source>
</evidence>
<evidence type="ECO:0000313" key="6">
    <source>
        <dbReference type="Proteomes" id="UP000001357"/>
    </source>
</evidence>
<feature type="non-terminal residue" evidence="5">
    <location>
        <position position="1030"/>
    </location>
</feature>